<dbReference type="GO" id="GO:0006885">
    <property type="term" value="P:regulation of pH"/>
    <property type="evidence" value="ECO:0007669"/>
    <property type="project" value="TreeGrafter"/>
</dbReference>
<keyword evidence="7" id="KW-1185">Reference proteome</keyword>
<evidence type="ECO:0000256" key="4">
    <source>
        <dbReference type="ARBA" id="ARBA00023065"/>
    </source>
</evidence>
<evidence type="ECO:0000313" key="7">
    <source>
        <dbReference type="Proteomes" id="UP000291084"/>
    </source>
</evidence>
<dbReference type="PANTHER" id="PTHR32468">
    <property type="entry name" value="CATION/H + ANTIPORTER"/>
    <property type="match status" value="1"/>
</dbReference>
<reference evidence="6 7" key="1">
    <citation type="journal article" date="2015" name="Sci. Rep.">
        <title>The power of single molecule real-time sequencing technology in the de novo assembly of a eukaryotic genome.</title>
        <authorList>
            <person name="Sakai H."/>
            <person name="Naito K."/>
            <person name="Ogiso-Tanaka E."/>
            <person name="Takahashi Y."/>
            <person name="Iseki K."/>
            <person name="Muto C."/>
            <person name="Satou K."/>
            <person name="Teruya K."/>
            <person name="Shiroma A."/>
            <person name="Shimoji M."/>
            <person name="Hirano T."/>
            <person name="Itoh T."/>
            <person name="Kaga A."/>
            <person name="Tomooka N."/>
        </authorList>
    </citation>
    <scope>NUCLEOTIDE SEQUENCE [LARGE SCALE GENOMIC DNA]</scope>
    <source>
        <strain evidence="7">cv. Shumari</strain>
    </source>
</reference>
<proteinExistence type="predicted"/>
<organism evidence="6 7">
    <name type="scientific">Vigna angularis var. angularis</name>
    <dbReference type="NCBI Taxonomy" id="157739"/>
    <lineage>
        <taxon>Eukaryota</taxon>
        <taxon>Viridiplantae</taxon>
        <taxon>Streptophyta</taxon>
        <taxon>Embryophyta</taxon>
        <taxon>Tracheophyta</taxon>
        <taxon>Spermatophyta</taxon>
        <taxon>Magnoliopsida</taxon>
        <taxon>eudicotyledons</taxon>
        <taxon>Gunneridae</taxon>
        <taxon>Pentapetalae</taxon>
        <taxon>rosids</taxon>
        <taxon>fabids</taxon>
        <taxon>Fabales</taxon>
        <taxon>Fabaceae</taxon>
        <taxon>Papilionoideae</taxon>
        <taxon>50 kb inversion clade</taxon>
        <taxon>NPAAA clade</taxon>
        <taxon>indigoferoid/millettioid clade</taxon>
        <taxon>Phaseoleae</taxon>
        <taxon>Vigna</taxon>
    </lineage>
</organism>
<keyword evidence="2" id="KW-0633">Potassium transport</keyword>
<feature type="non-terminal residue" evidence="6">
    <location>
        <position position="83"/>
    </location>
</feature>
<evidence type="ECO:0000313" key="6">
    <source>
        <dbReference type="EMBL" id="BAT86677.1"/>
    </source>
</evidence>
<dbReference type="PANTHER" id="PTHR32468:SF120">
    <property type="entry name" value="CATION_H+ EXCHANGER 3"/>
    <property type="match status" value="1"/>
</dbReference>
<dbReference type="AlphaFoldDB" id="A0A0S3S1I6"/>
<feature type="chain" id="PRO_5006617653" evidence="5">
    <location>
        <begin position="19"/>
        <end position="83"/>
    </location>
</feature>
<protein>
    <submittedName>
        <fullName evidence="6">Uncharacterized protein</fullName>
    </submittedName>
</protein>
<keyword evidence="5" id="KW-0732">Signal</keyword>
<dbReference type="InterPro" id="IPR050794">
    <property type="entry name" value="CPA2_transporter"/>
</dbReference>
<dbReference type="GO" id="GO:0098662">
    <property type="term" value="P:inorganic cation transmembrane transport"/>
    <property type="evidence" value="ECO:0007669"/>
    <property type="project" value="TreeGrafter"/>
</dbReference>
<gene>
    <name evidence="6" type="primary">Vigan.04G435100</name>
    <name evidence="6" type="ORF">VIGAN_04435100</name>
</gene>
<name>A0A0S3S1I6_PHAAN</name>
<feature type="signal peptide" evidence="5">
    <location>
        <begin position="1"/>
        <end position="18"/>
    </location>
</feature>
<dbReference type="EMBL" id="AP015037">
    <property type="protein sequence ID" value="BAT86677.1"/>
    <property type="molecule type" value="Genomic_DNA"/>
</dbReference>
<evidence type="ECO:0000256" key="3">
    <source>
        <dbReference type="ARBA" id="ARBA00022958"/>
    </source>
</evidence>
<keyword evidence="1" id="KW-0813">Transport</keyword>
<keyword evidence="3" id="KW-0630">Potassium</keyword>
<dbReference type="GO" id="GO:0006813">
    <property type="term" value="P:potassium ion transport"/>
    <property type="evidence" value="ECO:0007669"/>
    <property type="project" value="UniProtKB-KW"/>
</dbReference>
<dbReference type="GO" id="GO:0012505">
    <property type="term" value="C:endomembrane system"/>
    <property type="evidence" value="ECO:0007669"/>
    <property type="project" value="TreeGrafter"/>
</dbReference>
<evidence type="ECO:0000256" key="1">
    <source>
        <dbReference type="ARBA" id="ARBA00022448"/>
    </source>
</evidence>
<accession>A0A0S3S1I6</accession>
<keyword evidence="4" id="KW-0406">Ion transport</keyword>
<evidence type="ECO:0000256" key="2">
    <source>
        <dbReference type="ARBA" id="ARBA00022538"/>
    </source>
</evidence>
<dbReference type="Proteomes" id="UP000291084">
    <property type="component" value="Chromosome 4"/>
</dbReference>
<evidence type="ECO:0000256" key="5">
    <source>
        <dbReference type="SAM" id="SignalP"/>
    </source>
</evidence>
<sequence length="83" mass="9529">MILSIIVVACIVQWSVRFLYDPSRKYAGYQKRNIMSLRAWSELRILVCIHKPSHISSMIDMIDLCCPTAESPIIVDALHLIEL</sequence>